<keyword evidence="3" id="KW-1185">Reference proteome</keyword>
<keyword evidence="1" id="KW-0472">Membrane</keyword>
<gene>
    <name evidence="2" type="ORF">CDV26_01055</name>
</gene>
<keyword evidence="1" id="KW-1133">Transmembrane helix</keyword>
<feature type="transmembrane region" description="Helical" evidence="1">
    <location>
        <begin position="48"/>
        <end position="70"/>
    </location>
</feature>
<keyword evidence="1" id="KW-0812">Transmembrane</keyword>
<proteinExistence type="predicted"/>
<reference evidence="2 3" key="1">
    <citation type="submission" date="2017-06" db="EMBL/GenBank/DDBJ databases">
        <title>Complete genome of Francisella halioticida.</title>
        <authorList>
            <person name="Sjodin A."/>
        </authorList>
    </citation>
    <scope>NUCLEOTIDE SEQUENCE [LARGE SCALE GENOMIC DNA]</scope>
    <source>
        <strain evidence="2 3">DSM 23729</strain>
    </source>
</reference>
<dbReference type="InterPro" id="IPR036259">
    <property type="entry name" value="MFS_trans_sf"/>
</dbReference>
<feature type="transmembrane region" description="Helical" evidence="1">
    <location>
        <begin position="7"/>
        <end position="28"/>
    </location>
</feature>
<organism evidence="2 3">
    <name type="scientific">Francisella halioticida</name>
    <dbReference type="NCBI Taxonomy" id="549298"/>
    <lineage>
        <taxon>Bacteria</taxon>
        <taxon>Pseudomonadati</taxon>
        <taxon>Pseudomonadota</taxon>
        <taxon>Gammaproteobacteria</taxon>
        <taxon>Thiotrichales</taxon>
        <taxon>Francisellaceae</taxon>
        <taxon>Francisella</taxon>
    </lineage>
</organism>
<accession>A0ABM6LX38</accession>
<evidence type="ECO:0000313" key="3">
    <source>
        <dbReference type="Proteomes" id="UP000249910"/>
    </source>
</evidence>
<sequence>MVGFFMGVWVLSSAFANFLAASFGILISGSDKSATLPPVDTIYTYSKAFGYFTLLGCGATVVLQLFYFIAISKWKT</sequence>
<evidence type="ECO:0000256" key="1">
    <source>
        <dbReference type="SAM" id="Phobius"/>
    </source>
</evidence>
<dbReference type="EMBL" id="CP022132">
    <property type="protein sequence ID" value="ASG67157.1"/>
    <property type="molecule type" value="Genomic_DNA"/>
</dbReference>
<dbReference type="Proteomes" id="UP000249910">
    <property type="component" value="Chromosome"/>
</dbReference>
<name>A0ABM6LX38_9GAMM</name>
<dbReference type="Gene3D" id="1.20.1250.20">
    <property type="entry name" value="MFS general substrate transporter like domains"/>
    <property type="match status" value="1"/>
</dbReference>
<evidence type="ECO:0000313" key="2">
    <source>
        <dbReference type="EMBL" id="ASG67157.1"/>
    </source>
</evidence>
<protein>
    <submittedName>
        <fullName evidence="2">Uncharacterized protein</fullName>
    </submittedName>
</protein>